<dbReference type="AlphaFoldDB" id="A0A1I0T1S1"/>
<keyword evidence="1" id="KW-0472">Membrane</keyword>
<reference evidence="3" key="1">
    <citation type="submission" date="2016-10" db="EMBL/GenBank/DDBJ databases">
        <authorList>
            <person name="Varghese N."/>
            <person name="Submissions S."/>
        </authorList>
    </citation>
    <scope>NUCLEOTIDE SEQUENCE [LARGE SCALE GENOMIC DNA]</scope>
    <source>
        <strain evidence="3">DSM 18130</strain>
    </source>
</reference>
<evidence type="ECO:0000256" key="1">
    <source>
        <dbReference type="SAM" id="Phobius"/>
    </source>
</evidence>
<feature type="transmembrane region" description="Helical" evidence="1">
    <location>
        <begin position="25"/>
        <end position="45"/>
    </location>
</feature>
<accession>A0A1I0T1S1</accession>
<sequence length="85" mass="9238">MKKETSISAIPVEELYKKKKSLQGALLGLGLVLLVATAVIIYLAFSSNMPKVLMIVPFCSSLTLLPAFISLSQINTELKNRNAKS</sequence>
<proteinExistence type="predicted"/>
<keyword evidence="3" id="KW-1185">Reference proteome</keyword>
<evidence type="ECO:0000313" key="2">
    <source>
        <dbReference type="EMBL" id="SFA45681.1"/>
    </source>
</evidence>
<dbReference type="STRING" id="332999.SAMN04488511_105129"/>
<organism evidence="2 3">
    <name type="scientific">Pedobacter suwonensis</name>
    <dbReference type="NCBI Taxonomy" id="332999"/>
    <lineage>
        <taxon>Bacteria</taxon>
        <taxon>Pseudomonadati</taxon>
        <taxon>Bacteroidota</taxon>
        <taxon>Sphingobacteriia</taxon>
        <taxon>Sphingobacteriales</taxon>
        <taxon>Sphingobacteriaceae</taxon>
        <taxon>Pedobacter</taxon>
    </lineage>
</organism>
<keyword evidence="1" id="KW-1133">Transmembrane helix</keyword>
<name>A0A1I0T1S1_9SPHI</name>
<protein>
    <recommendedName>
        <fullName evidence="4">Redox-active disulfide protein 2</fullName>
    </recommendedName>
</protein>
<dbReference type="Proteomes" id="UP000198836">
    <property type="component" value="Unassembled WGS sequence"/>
</dbReference>
<evidence type="ECO:0000313" key="3">
    <source>
        <dbReference type="Proteomes" id="UP000198836"/>
    </source>
</evidence>
<evidence type="ECO:0008006" key="4">
    <source>
        <dbReference type="Google" id="ProtNLM"/>
    </source>
</evidence>
<feature type="transmembrane region" description="Helical" evidence="1">
    <location>
        <begin position="51"/>
        <end position="71"/>
    </location>
</feature>
<gene>
    <name evidence="2" type="ORF">SAMN04488511_105129</name>
</gene>
<dbReference type="EMBL" id="FOJM01000005">
    <property type="protein sequence ID" value="SFA45681.1"/>
    <property type="molecule type" value="Genomic_DNA"/>
</dbReference>
<dbReference type="OrthoDB" id="771226at2"/>
<dbReference type="RefSeq" id="WP_090982061.1">
    <property type="nucleotide sequence ID" value="NZ_FOJM01000005.1"/>
</dbReference>
<keyword evidence="1" id="KW-0812">Transmembrane</keyword>